<dbReference type="PANTHER" id="PTHR33257">
    <property type="entry name" value="OS05G0165500 PROTEIN"/>
    <property type="match status" value="1"/>
</dbReference>
<evidence type="ECO:0000256" key="1">
    <source>
        <dbReference type="SAM" id="MobiDB-lite"/>
    </source>
</evidence>
<dbReference type="RefSeq" id="XP_030535600.1">
    <property type="nucleotide sequence ID" value="XM_030679740.2"/>
</dbReference>
<name>A0A8B8PLC0_9MYRT</name>
<keyword evidence="2" id="KW-1185">Reference proteome</keyword>
<accession>A0A8B8PLC0</accession>
<sequence length="188" mass="20597">MDFHRSKPQGQRPPFSVLEGEGSFFRKILSREPSIGNSNGYYLYRSPGQIPFQWERQPGKCKFDPPKEVPVDIPRINPPPISASRSMELPSRLNHGCAGPKGSSPSWLKMRFWRKIKNKKPQLTMPPRSKNQARGSDAMSECGLSGLSCASSDDNFMSSSSNSSSSSSASSSSASSLSLAIIKLGKRT</sequence>
<dbReference type="AlphaFoldDB" id="A0A8B8PLC0"/>
<feature type="region of interest" description="Disordered" evidence="1">
    <location>
        <begin position="63"/>
        <end position="141"/>
    </location>
</feature>
<gene>
    <name evidence="3" type="primary">LOC115744519</name>
</gene>
<reference evidence="3" key="1">
    <citation type="submission" date="2025-08" db="UniProtKB">
        <authorList>
            <consortium name="RefSeq"/>
        </authorList>
    </citation>
    <scope>IDENTIFICATION</scope>
    <source>
        <tissue evidence="3">Leaf</tissue>
    </source>
</reference>
<dbReference type="OrthoDB" id="1684445at2759"/>
<feature type="region of interest" description="Disordered" evidence="1">
    <location>
        <begin position="155"/>
        <end position="177"/>
    </location>
</feature>
<proteinExistence type="predicted"/>
<dbReference type="Proteomes" id="UP000827889">
    <property type="component" value="Chromosome 4"/>
</dbReference>
<organism evidence="2 3">
    <name type="scientific">Rhodamnia argentea</name>
    <dbReference type="NCBI Taxonomy" id="178133"/>
    <lineage>
        <taxon>Eukaryota</taxon>
        <taxon>Viridiplantae</taxon>
        <taxon>Streptophyta</taxon>
        <taxon>Embryophyta</taxon>
        <taxon>Tracheophyta</taxon>
        <taxon>Spermatophyta</taxon>
        <taxon>Magnoliopsida</taxon>
        <taxon>eudicotyledons</taxon>
        <taxon>Gunneridae</taxon>
        <taxon>Pentapetalae</taxon>
        <taxon>rosids</taxon>
        <taxon>malvids</taxon>
        <taxon>Myrtales</taxon>
        <taxon>Myrtaceae</taxon>
        <taxon>Myrtoideae</taxon>
        <taxon>Myrteae</taxon>
        <taxon>Australasian group</taxon>
        <taxon>Rhodamnia</taxon>
    </lineage>
</organism>
<evidence type="ECO:0000313" key="3">
    <source>
        <dbReference type="RefSeq" id="XP_030535600.1"/>
    </source>
</evidence>
<dbReference type="PANTHER" id="PTHR33257:SF6">
    <property type="entry name" value="OXYSTEROL-BINDING 4B-LIKE PROTEIN"/>
    <property type="match status" value="1"/>
</dbReference>
<protein>
    <submittedName>
        <fullName evidence="3">Uncharacterized protein LOC115744519</fullName>
    </submittedName>
</protein>
<feature type="compositionally biased region" description="Basic residues" evidence="1">
    <location>
        <begin position="111"/>
        <end position="120"/>
    </location>
</feature>
<evidence type="ECO:0000313" key="2">
    <source>
        <dbReference type="Proteomes" id="UP000827889"/>
    </source>
</evidence>
<dbReference type="KEGG" id="rarg:115744519"/>
<dbReference type="GeneID" id="115744519"/>